<protein>
    <recommendedName>
        <fullName evidence="3">DUF2281 domain-containing protein</fullName>
    </recommendedName>
</protein>
<evidence type="ECO:0008006" key="3">
    <source>
        <dbReference type="Google" id="ProtNLM"/>
    </source>
</evidence>
<name>A0A081C6I7_VECG1</name>
<proteinExistence type="predicted"/>
<accession>A0A081C6I7</accession>
<sequence>MIQTARMEKEQVWLEFSTLPLDAQYQVLEFMLFLHARYTLQRETAEAQKTKLSDEPFVGIWKDREEMRDSGIYVRTLRQQEWGSDS</sequence>
<dbReference type="Proteomes" id="UP000030661">
    <property type="component" value="Unassembled WGS sequence"/>
</dbReference>
<evidence type="ECO:0000313" key="1">
    <source>
        <dbReference type="EMBL" id="GAK60192.1"/>
    </source>
</evidence>
<gene>
    <name evidence="1" type="ORF">U27_00083</name>
</gene>
<reference evidence="1" key="1">
    <citation type="journal article" date="2015" name="PeerJ">
        <title>First genomic representation of candidate bacterial phylum KSB3 points to enhanced environmental sensing as a trigger of wastewater bulking.</title>
        <authorList>
            <person name="Sekiguchi Y."/>
            <person name="Ohashi A."/>
            <person name="Parks D.H."/>
            <person name="Yamauchi T."/>
            <person name="Tyson G.W."/>
            <person name="Hugenholtz P."/>
        </authorList>
    </citation>
    <scope>NUCLEOTIDE SEQUENCE [LARGE SCALE GENOMIC DNA]</scope>
</reference>
<keyword evidence="2" id="KW-1185">Reference proteome</keyword>
<dbReference type="AlphaFoldDB" id="A0A081C6I7"/>
<dbReference type="STRING" id="1499967.U27_00083"/>
<dbReference type="EMBL" id="DF820472">
    <property type="protein sequence ID" value="GAK60192.1"/>
    <property type="molecule type" value="Genomic_DNA"/>
</dbReference>
<evidence type="ECO:0000313" key="2">
    <source>
        <dbReference type="Proteomes" id="UP000030661"/>
    </source>
</evidence>
<dbReference type="eggNOG" id="ENOG5033N7I">
    <property type="taxonomic scope" value="Bacteria"/>
</dbReference>
<dbReference type="HOGENOM" id="CLU_195863_0_0_0"/>
<organism evidence="1">
    <name type="scientific">Vecturithrix granuli</name>
    <dbReference type="NCBI Taxonomy" id="1499967"/>
    <lineage>
        <taxon>Bacteria</taxon>
        <taxon>Candidatus Moduliflexota</taxon>
        <taxon>Candidatus Vecturitrichia</taxon>
        <taxon>Candidatus Vecturitrichales</taxon>
        <taxon>Candidatus Vecturitrichaceae</taxon>
        <taxon>Candidatus Vecturithrix</taxon>
    </lineage>
</organism>